<keyword evidence="3" id="KW-1185">Reference proteome</keyword>
<feature type="coiled-coil region" evidence="1">
    <location>
        <begin position="609"/>
        <end position="636"/>
    </location>
</feature>
<keyword evidence="1" id="KW-0175">Coiled coil</keyword>
<proteinExistence type="predicted"/>
<sequence length="1328" mass="145814">MLLSENNSMDTQALLSGTNQADIVVLEEKFVVKPDDRVQVSEQKSFIRGQFNTLQNPVTRELTVTSTVLHWNGSNPVLEALCVSRDVTRIVLIADEIRIEQALQWKGAQVEIYARSLVFRGNGHIDTSPEPYAGPAFSEKRNDHDYPLNGANKIEAADGRDGEDGGDISLFIAKLDLGDSTKLRLKTDGGAGQIGEKGNTLPFVPRKNGPPTKDVVPVTKDQLLAVFSDSENSTNDLKHIKHWKTIGGVGATGLNNTWKSLNRDAIVDGELIDCSDYKVTDVRVGLAFMKVLQDFYNEMPLPARQRSGRIKVPQQLTFGKAWENTSKLSNPWIPSDGEDAYPSGFTGHGGRGGAISITTLLAAPDVFEPTDGTPNWYSCCGGSSQLSPDVEGGKPGHPQYYICAAFSAEQFVNDSTDTGINLFRFFDRLSDSRIIGATKPGKKASGHAKGKGKDGMLTHAAGLSWLDTRLLRTMADYAREYYAAGQRERAWEVIAPYWQACRELPDATLSTEALSTRQAIESLVQNYQANLDLYGNPPGWVPRFSASSYLRTYLADRRFSYRFVGIMENATQLMGGLEQANAMLGDIAASAETVIDQLREELYSAFVRYDAARELLDKANATLMSVQQQLAALENDAELASIIKVHDKAVVKAIFDISGAVLKAIPVYQPALAGVGAVVESIGGVVVSGMDPDPEQPFDGWQAVATISSSVGSVLKDNAGSFKSQLEDKLRTRYKDQLDPDGADLRTQVNQLRTALAQGQAEHDAAVIEANATLERDEVLADLLNTDQALSERLVGNSQQREHILQELKHFNQTLNDLRVDSDDNNSIKNAAANRAKQRLLIARAKLYTLLANSQNESRELELQIAGNGQKRAELEAPRQALATRRSELEAQQKALDKLLPDFEESAAKTKIKKAGVTAGKALEGAQRMAEGAASIATAISSVSRMPEHDSDEVQAVKAQILKGKYGERYTELQDQVKQATATMTEALSELMNCNQGVTTLTADFSSAIQASIDISRNRLAFARGLDANLKNSLVAMQRQARQRMDYYLYLLRKAYMYEYCETVGNDVASLNGFIEQADKWLRNSREAISDARQTAKNGNALADIAQLSVMTDSSIEAFGNDALRNTLSELASKLLRQRQEQGIPRGNVLRFEIDATRRNALARERRVVFGPMLDLIPAADEFFRNNRLLKVTGIELANGGLRFRASETPRSSVRIVFEFGREMLLWDGRRFVMFRIGKSERPLSIGFVANNFTLDANGEWSGDFKADSSGSADEFFKTVSAEALGQSVSYTEINPSFLSTLNATITLGGSQIEEITYLSLNLGWQAN</sequence>
<gene>
    <name evidence="2" type="ORF">ORJ04_06690</name>
</gene>
<dbReference type="Proteomes" id="UP001231109">
    <property type="component" value="Unassembled WGS sequence"/>
</dbReference>
<dbReference type="EMBL" id="JAPJDZ010000011">
    <property type="protein sequence ID" value="MDP5135634.1"/>
    <property type="molecule type" value="Genomic_DNA"/>
</dbReference>
<evidence type="ECO:0000256" key="1">
    <source>
        <dbReference type="SAM" id="Coils"/>
    </source>
</evidence>
<reference evidence="2 3" key="1">
    <citation type="submission" date="2022-11" db="EMBL/GenBank/DDBJ databases">
        <title>Viruses from the air-sea interface of a natural surface slick.</title>
        <authorList>
            <person name="Rahlff J."/>
            <person name="Holmfeldt K."/>
        </authorList>
    </citation>
    <scope>NUCLEOTIDE SEQUENCE [LARGE SCALE GENOMIC DNA]</scope>
    <source>
        <strain evidence="2 3">SMS4</strain>
    </source>
</reference>
<name>A0ABT9HWZ0_9GAMM</name>
<evidence type="ECO:0000313" key="2">
    <source>
        <dbReference type="EMBL" id="MDP5135634.1"/>
    </source>
</evidence>
<dbReference type="RefSeq" id="WP_305974703.1">
    <property type="nucleotide sequence ID" value="NZ_JAPJDZ010000011.1"/>
</dbReference>
<organism evidence="2 3">
    <name type="scientific">Rheinheimera baltica</name>
    <dbReference type="NCBI Taxonomy" id="67576"/>
    <lineage>
        <taxon>Bacteria</taxon>
        <taxon>Pseudomonadati</taxon>
        <taxon>Pseudomonadota</taxon>
        <taxon>Gammaproteobacteria</taxon>
        <taxon>Chromatiales</taxon>
        <taxon>Chromatiaceae</taxon>
        <taxon>Rheinheimera</taxon>
    </lineage>
</organism>
<comment type="caution">
    <text evidence="2">The sequence shown here is derived from an EMBL/GenBank/DDBJ whole genome shotgun (WGS) entry which is preliminary data.</text>
</comment>
<evidence type="ECO:0000313" key="3">
    <source>
        <dbReference type="Proteomes" id="UP001231109"/>
    </source>
</evidence>
<protein>
    <submittedName>
        <fullName evidence="2">Uncharacterized protein</fullName>
    </submittedName>
</protein>
<accession>A0ABT9HWZ0</accession>